<feature type="region of interest" description="Disordered" evidence="7">
    <location>
        <begin position="346"/>
        <end position="388"/>
    </location>
</feature>
<sequence>MTSKNSSLITKSISTNSKVALATLITVSVLGTVYYRSRTVPSKPKDRSVTETTKKELIDKVDNNSLYNDFVAALPDNLVLDRSADDFLSNLFSQNTSDYLTSVIPTSFEELKAKLSSIYPSFEHQIETIREMYNSFWEFLSLEDFRKIVNESLEEDDDPVLHPEIEHDAYVREGQELSKEEVEFAKVRKLRMKAAFAFFIGVDDNEVELEDIPNIGIASSGGGYRAMVSCSGYLNAMSETGILDCVLYMAGVSGSTWAMSQLYSPLTNASVSTLKDHLSSRIHTHIANLSNFLTVLNASRHNAKIILHGVIQRYYQQNGTISLVDIFGMLLGGTLLSRKVTVTAAPDMDDDEDEEGRDVHPAYSESIEDPSFNDKNAKTVQEDDGAEVKPRLLKKNEIKLSRQRTYFEDGSLPMPIYCAVRHEIQTPGVTKAETISSKISEDVVEDKDTEEKEVEEKDIEKDEVDNKDTEKEEEDNKDTEEKKVENKDIEAEKEESKKESEDSEVEKEGEEEEEESSDLYQWFEFTPYDMGSEEINAWIPIWSFGRRFESGKSIERLPEQSLGILMGMFGSAFVASLAHFYQEIRMLLPSSAIEKADEMISSYQSSVSTIHPISPASFPNPFYKLPTKVQTKDETHEEILRSESLVESEQIGLMDAGMDNNIPFYPLLRQGRDVDIILSLDLSADIQDTPFFDRAEGYVKRRGINGWPSGAGWPKPDTTDNIPVVQENNKSSEKTKESCKPTTTTTTSKYTLNTCTVFESSSSETTPDKNDDSSSTMTTYPENTNPITLVYFPLIVNDNYDPEFDPQNAEFCSTWNFVYTSEQVNKLHELAEANVKDNLEKVRKVFKETWKRKRDERLKREDLLYL</sequence>
<reference evidence="9 10" key="1">
    <citation type="submission" date="2024-04" db="EMBL/GenBank/DDBJ databases">
        <title>genome sequences of Mucor flavus KT1a and Helicostylum pulchrum KT1b strains isolation_sourced from the surface of a dry-aged beef.</title>
        <authorList>
            <person name="Toyotome T."/>
            <person name="Hosono M."/>
            <person name="Torimaru M."/>
            <person name="Fukuda K."/>
            <person name="Mikami N."/>
        </authorList>
    </citation>
    <scope>NUCLEOTIDE SEQUENCE [LARGE SCALE GENOMIC DNA]</scope>
    <source>
        <strain evidence="9 10">KT1b</strain>
    </source>
</reference>
<protein>
    <recommendedName>
        <fullName evidence="6">Lysophospholipase</fullName>
        <ecNumber evidence="6">3.1.1.5</ecNumber>
    </recommendedName>
</protein>
<feature type="compositionally biased region" description="Acidic residues" evidence="7">
    <location>
        <begin position="501"/>
        <end position="517"/>
    </location>
</feature>
<dbReference type="Pfam" id="PF01735">
    <property type="entry name" value="PLA2_B"/>
    <property type="match status" value="2"/>
</dbReference>
<comment type="similarity">
    <text evidence="1 6">Belongs to the lysophospholipase family.</text>
</comment>
<keyword evidence="2 5" id="KW-0378">Hydrolase</keyword>
<dbReference type="PANTHER" id="PTHR10728:SF40">
    <property type="entry name" value="PATATIN FAMILY PROTEIN"/>
    <property type="match status" value="1"/>
</dbReference>
<evidence type="ECO:0000256" key="5">
    <source>
        <dbReference type="PROSITE-ProRule" id="PRU00555"/>
    </source>
</evidence>
<evidence type="ECO:0000256" key="1">
    <source>
        <dbReference type="ARBA" id="ARBA00008780"/>
    </source>
</evidence>
<keyword evidence="3 5" id="KW-0442">Lipid degradation</keyword>
<feature type="compositionally biased region" description="Acidic residues" evidence="7">
    <location>
        <begin position="347"/>
        <end position="356"/>
    </location>
</feature>
<dbReference type="InterPro" id="IPR002642">
    <property type="entry name" value="LysoPLipase_cat_dom"/>
</dbReference>
<accession>A0ABP9XWT7</accession>
<dbReference type="SUPFAM" id="SSF52151">
    <property type="entry name" value="FabD/lysophospholipase-like"/>
    <property type="match status" value="2"/>
</dbReference>
<gene>
    <name evidence="9" type="ORF">HPULCUR_004655</name>
</gene>
<proteinExistence type="inferred from homology"/>
<evidence type="ECO:0000256" key="4">
    <source>
        <dbReference type="ARBA" id="ARBA00023098"/>
    </source>
</evidence>
<feature type="region of interest" description="Disordered" evidence="7">
    <location>
        <begin position="760"/>
        <end position="780"/>
    </location>
</feature>
<evidence type="ECO:0000256" key="2">
    <source>
        <dbReference type="ARBA" id="ARBA00022801"/>
    </source>
</evidence>
<name>A0ABP9XWT7_9FUNG</name>
<dbReference type="Proteomes" id="UP001476247">
    <property type="component" value="Unassembled WGS sequence"/>
</dbReference>
<feature type="region of interest" description="Disordered" evidence="7">
    <location>
        <begin position="440"/>
        <end position="519"/>
    </location>
</feature>
<dbReference type="Gene3D" id="3.40.1090.10">
    <property type="entry name" value="Cytosolic phospholipase A2 catalytic domain"/>
    <property type="match status" value="1"/>
</dbReference>
<keyword evidence="4 5" id="KW-0443">Lipid metabolism</keyword>
<dbReference type="EC" id="3.1.1.5" evidence="6"/>
<feature type="domain" description="PLA2c" evidence="8">
    <location>
        <begin position="163"/>
        <end position="866"/>
    </location>
</feature>
<dbReference type="SMART" id="SM00022">
    <property type="entry name" value="PLAc"/>
    <property type="match status" value="1"/>
</dbReference>
<dbReference type="PROSITE" id="PS51210">
    <property type="entry name" value="PLA2C"/>
    <property type="match status" value="1"/>
</dbReference>
<evidence type="ECO:0000313" key="10">
    <source>
        <dbReference type="Proteomes" id="UP001476247"/>
    </source>
</evidence>
<dbReference type="EMBL" id="BAABUJ010000012">
    <property type="protein sequence ID" value="GAA5799245.1"/>
    <property type="molecule type" value="Genomic_DNA"/>
</dbReference>
<feature type="compositionally biased region" description="Basic and acidic residues" evidence="7">
    <location>
        <begin position="479"/>
        <end position="500"/>
    </location>
</feature>
<dbReference type="InterPro" id="IPR016035">
    <property type="entry name" value="Acyl_Trfase/lysoPLipase"/>
</dbReference>
<evidence type="ECO:0000256" key="6">
    <source>
        <dbReference type="RuleBase" id="RU362103"/>
    </source>
</evidence>
<comment type="catalytic activity">
    <reaction evidence="6">
        <text>a 1-acyl-sn-glycero-3-phosphocholine + H2O = sn-glycerol 3-phosphocholine + a fatty acid + H(+)</text>
        <dbReference type="Rhea" id="RHEA:15177"/>
        <dbReference type="ChEBI" id="CHEBI:15377"/>
        <dbReference type="ChEBI" id="CHEBI:15378"/>
        <dbReference type="ChEBI" id="CHEBI:16870"/>
        <dbReference type="ChEBI" id="CHEBI:28868"/>
        <dbReference type="ChEBI" id="CHEBI:58168"/>
        <dbReference type="EC" id="3.1.1.5"/>
    </reaction>
</comment>
<feature type="compositionally biased region" description="Acidic residues" evidence="7">
    <location>
        <begin position="442"/>
        <end position="453"/>
    </location>
</feature>
<keyword evidence="10" id="KW-1185">Reference proteome</keyword>
<feature type="compositionally biased region" description="Basic and acidic residues" evidence="7">
    <location>
        <begin position="454"/>
        <end position="470"/>
    </location>
</feature>
<feature type="compositionally biased region" description="Basic and acidic residues" evidence="7">
    <location>
        <begin position="375"/>
        <end position="388"/>
    </location>
</feature>
<evidence type="ECO:0000256" key="3">
    <source>
        <dbReference type="ARBA" id="ARBA00022963"/>
    </source>
</evidence>
<comment type="caution">
    <text evidence="9">The sequence shown here is derived from an EMBL/GenBank/DDBJ whole genome shotgun (WGS) entry which is preliminary data.</text>
</comment>
<evidence type="ECO:0000259" key="8">
    <source>
        <dbReference type="PROSITE" id="PS51210"/>
    </source>
</evidence>
<organism evidence="9 10">
    <name type="scientific">Helicostylum pulchrum</name>
    <dbReference type="NCBI Taxonomy" id="562976"/>
    <lineage>
        <taxon>Eukaryota</taxon>
        <taxon>Fungi</taxon>
        <taxon>Fungi incertae sedis</taxon>
        <taxon>Mucoromycota</taxon>
        <taxon>Mucoromycotina</taxon>
        <taxon>Mucoromycetes</taxon>
        <taxon>Mucorales</taxon>
        <taxon>Mucorineae</taxon>
        <taxon>Mucoraceae</taxon>
        <taxon>Helicostylum</taxon>
    </lineage>
</organism>
<evidence type="ECO:0000313" key="9">
    <source>
        <dbReference type="EMBL" id="GAA5799245.1"/>
    </source>
</evidence>
<evidence type="ECO:0000256" key="7">
    <source>
        <dbReference type="SAM" id="MobiDB-lite"/>
    </source>
</evidence>
<dbReference type="PANTHER" id="PTHR10728">
    <property type="entry name" value="CYTOSOLIC PHOSPHOLIPASE A2"/>
    <property type="match status" value="1"/>
</dbReference>